<evidence type="ECO:0000313" key="2">
    <source>
        <dbReference type="EMBL" id="KKS98394.1"/>
    </source>
</evidence>
<dbReference type="Pfam" id="PF00550">
    <property type="entry name" value="PP-binding"/>
    <property type="match status" value="1"/>
</dbReference>
<organism evidence="2 3">
    <name type="scientific">Candidatus Gottesmanbacteria bacterium GW2011_GWA2_43_14</name>
    <dbReference type="NCBI Taxonomy" id="1618443"/>
    <lineage>
        <taxon>Bacteria</taxon>
        <taxon>Candidatus Gottesmaniibacteriota</taxon>
    </lineage>
</organism>
<dbReference type="InterPro" id="IPR009081">
    <property type="entry name" value="PP-bd_ACP"/>
</dbReference>
<dbReference type="AlphaFoldDB" id="A0A0G1DL65"/>
<name>A0A0G1DL65_9BACT</name>
<gene>
    <name evidence="2" type="ORF">UV73_C0002G0108</name>
</gene>
<dbReference type="SUPFAM" id="SSF47336">
    <property type="entry name" value="ACP-like"/>
    <property type="match status" value="1"/>
</dbReference>
<proteinExistence type="predicted"/>
<protein>
    <recommendedName>
        <fullName evidence="1">Carrier domain-containing protein</fullName>
    </recommendedName>
</protein>
<dbReference type="Gene3D" id="1.10.1200.10">
    <property type="entry name" value="ACP-like"/>
    <property type="match status" value="1"/>
</dbReference>
<dbReference type="STRING" id="1618443.UV73_C0002G0108"/>
<dbReference type="InterPro" id="IPR036736">
    <property type="entry name" value="ACP-like_sf"/>
</dbReference>
<dbReference type="Proteomes" id="UP000034894">
    <property type="component" value="Unassembled WGS sequence"/>
</dbReference>
<comment type="caution">
    <text evidence="2">The sequence shown here is derived from an EMBL/GenBank/DDBJ whole genome shotgun (WGS) entry which is preliminary data.</text>
</comment>
<accession>A0A0G1DL65</accession>
<dbReference type="EMBL" id="LCFP01000002">
    <property type="protein sequence ID" value="KKS98394.1"/>
    <property type="molecule type" value="Genomic_DNA"/>
</dbReference>
<evidence type="ECO:0000313" key="3">
    <source>
        <dbReference type="Proteomes" id="UP000034894"/>
    </source>
</evidence>
<sequence length="79" mass="8764">MDNYKAVKKILSDKFGVSDENITPEADLTGDLNLANLEINDLMALIAREFKLTFSDTDTISPQTVNDLLDIIEEFGEGI</sequence>
<reference evidence="2 3" key="1">
    <citation type="journal article" date="2015" name="Nature">
        <title>rRNA introns, odd ribosomes, and small enigmatic genomes across a large radiation of phyla.</title>
        <authorList>
            <person name="Brown C.T."/>
            <person name="Hug L.A."/>
            <person name="Thomas B.C."/>
            <person name="Sharon I."/>
            <person name="Castelle C.J."/>
            <person name="Singh A."/>
            <person name="Wilkins M.J."/>
            <person name="Williams K.H."/>
            <person name="Banfield J.F."/>
        </authorList>
    </citation>
    <scope>NUCLEOTIDE SEQUENCE [LARGE SCALE GENOMIC DNA]</scope>
</reference>
<feature type="domain" description="Carrier" evidence="1">
    <location>
        <begin position="1"/>
        <end position="76"/>
    </location>
</feature>
<evidence type="ECO:0000259" key="1">
    <source>
        <dbReference type="PROSITE" id="PS50075"/>
    </source>
</evidence>
<dbReference type="PROSITE" id="PS50075">
    <property type="entry name" value="CARRIER"/>
    <property type="match status" value="1"/>
</dbReference>